<dbReference type="EMBL" id="AP022612">
    <property type="protein sequence ID" value="BBZ36769.1"/>
    <property type="molecule type" value="Genomic_DNA"/>
</dbReference>
<dbReference type="Gene3D" id="3.40.50.1000">
    <property type="entry name" value="HAD superfamily/HAD-like"/>
    <property type="match status" value="1"/>
</dbReference>
<dbReference type="InterPro" id="IPR036412">
    <property type="entry name" value="HAD-like_sf"/>
</dbReference>
<dbReference type="Gene3D" id="1.20.1440.100">
    <property type="entry name" value="SG protein - dephosphorylation function"/>
    <property type="match status" value="1"/>
</dbReference>
<accession>A0A7I7Y558</accession>
<protein>
    <submittedName>
        <fullName evidence="5">Haloacid dehalogenase</fullName>
    </submittedName>
</protein>
<sequence>MGSIAMTDVFADIAAAPDVPEVGAFFDLDGTMLHGFTPAAHARHRIRRREATIGELLGVVEAAVRYRLGRMEFDRLMVRAAGYLRGSRLDELEALGEQLFHSSIRARLHLDMTDIVRAHLDRGHTVVLSSSALTIHAAPVARALNIPHLICNHFAVDDAGRVTGGIVEPIIWGARKADAATAFSADHGVDLELSYFYADGDEDVALMRAVGNPRPVNPRPGMAAAAARSGWPVLRINGRRGRRLRIGLNTSRG</sequence>
<dbReference type="InterPro" id="IPR050582">
    <property type="entry name" value="HAD-like_SerB"/>
</dbReference>
<dbReference type="InterPro" id="IPR006385">
    <property type="entry name" value="HAD_hydro_SerB1"/>
</dbReference>
<gene>
    <name evidence="5" type="ORF">MCNF_53740</name>
</gene>
<evidence type="ECO:0000313" key="5">
    <source>
        <dbReference type="EMBL" id="BBZ36769.1"/>
    </source>
</evidence>
<name>A0A7I7Y558_9MYCO</name>
<comment type="similarity">
    <text evidence="1">Belongs to the HAD-like hydrolase superfamily. SerB family.</text>
</comment>
<dbReference type="InterPro" id="IPR023214">
    <property type="entry name" value="HAD_sf"/>
</dbReference>
<dbReference type="PANTHER" id="PTHR43344">
    <property type="entry name" value="PHOSPHOSERINE PHOSPHATASE"/>
    <property type="match status" value="1"/>
</dbReference>
<keyword evidence="2" id="KW-0479">Metal-binding</keyword>
<dbReference type="Pfam" id="PF12710">
    <property type="entry name" value="HAD"/>
    <property type="match status" value="1"/>
</dbReference>
<reference evidence="5" key="1">
    <citation type="journal article" date="2019" name="Emerg. Microbes Infect.">
        <title>Comprehensive subspecies identification of 175 nontuberculous mycobacteria species based on 7547 genomic profiles.</title>
        <authorList>
            <person name="Matsumoto Y."/>
            <person name="Kinjo T."/>
            <person name="Motooka D."/>
            <person name="Nabeya D."/>
            <person name="Jung N."/>
            <person name="Uechi K."/>
            <person name="Horii T."/>
            <person name="Iida T."/>
            <person name="Fujita J."/>
            <person name="Nakamura S."/>
        </authorList>
    </citation>
    <scope>NUCLEOTIDE SEQUENCE [LARGE SCALE GENOMIC DNA]</scope>
    <source>
        <strain evidence="5">JCM 13671</strain>
    </source>
</reference>
<dbReference type="NCBIfam" id="TIGR01488">
    <property type="entry name" value="HAD-SF-IB"/>
    <property type="match status" value="1"/>
</dbReference>
<reference evidence="5" key="2">
    <citation type="submission" date="2020-02" db="EMBL/GenBank/DDBJ databases">
        <authorList>
            <person name="Matsumoto Y."/>
            <person name="Motooka D."/>
            <person name="Nakamura S."/>
        </authorList>
    </citation>
    <scope>NUCLEOTIDE SEQUENCE</scope>
    <source>
        <strain evidence="5">JCM 13671</strain>
    </source>
</reference>
<dbReference type="PANTHER" id="PTHR43344:SF13">
    <property type="entry name" value="PHOSPHATASE RV3661-RELATED"/>
    <property type="match status" value="1"/>
</dbReference>
<dbReference type="GO" id="GO:0046872">
    <property type="term" value="F:metal ion binding"/>
    <property type="evidence" value="ECO:0007669"/>
    <property type="project" value="UniProtKB-KW"/>
</dbReference>
<evidence type="ECO:0000256" key="3">
    <source>
        <dbReference type="ARBA" id="ARBA00022801"/>
    </source>
</evidence>
<dbReference type="SUPFAM" id="SSF56784">
    <property type="entry name" value="HAD-like"/>
    <property type="match status" value="1"/>
</dbReference>
<proteinExistence type="inferred from homology"/>
<dbReference type="GO" id="GO:0016787">
    <property type="term" value="F:hydrolase activity"/>
    <property type="evidence" value="ECO:0007669"/>
    <property type="project" value="UniProtKB-KW"/>
</dbReference>
<evidence type="ECO:0000256" key="1">
    <source>
        <dbReference type="ARBA" id="ARBA00009184"/>
    </source>
</evidence>
<keyword evidence="4" id="KW-0460">Magnesium</keyword>
<dbReference type="OrthoDB" id="25607at2"/>
<evidence type="ECO:0000256" key="4">
    <source>
        <dbReference type="ARBA" id="ARBA00022842"/>
    </source>
</evidence>
<organism evidence="5 6">
    <name type="scientific">Mycolicibacterium confluentis</name>
    <dbReference type="NCBI Taxonomy" id="28047"/>
    <lineage>
        <taxon>Bacteria</taxon>
        <taxon>Bacillati</taxon>
        <taxon>Actinomycetota</taxon>
        <taxon>Actinomycetes</taxon>
        <taxon>Mycobacteriales</taxon>
        <taxon>Mycobacteriaceae</taxon>
        <taxon>Mycolicibacterium</taxon>
    </lineage>
</organism>
<keyword evidence="6" id="KW-1185">Reference proteome</keyword>
<dbReference type="Proteomes" id="UP000466931">
    <property type="component" value="Chromosome"/>
</dbReference>
<keyword evidence="3" id="KW-0378">Hydrolase</keyword>
<evidence type="ECO:0000256" key="2">
    <source>
        <dbReference type="ARBA" id="ARBA00022723"/>
    </source>
</evidence>
<dbReference type="AlphaFoldDB" id="A0A7I7Y558"/>
<dbReference type="NCBIfam" id="TIGR01490">
    <property type="entry name" value="HAD-SF-IB-hyp1"/>
    <property type="match status" value="1"/>
</dbReference>
<evidence type="ECO:0000313" key="6">
    <source>
        <dbReference type="Proteomes" id="UP000466931"/>
    </source>
</evidence>